<dbReference type="Pfam" id="PF00185">
    <property type="entry name" value="OTCace"/>
    <property type="match status" value="1"/>
</dbReference>
<dbReference type="EMBL" id="BAABEZ010000022">
    <property type="protein sequence ID" value="GAA4454847.1"/>
    <property type="molecule type" value="Genomic_DNA"/>
</dbReference>
<dbReference type="InterPro" id="IPR006132">
    <property type="entry name" value="Asp/Orn_carbamoyltranf_P-bd"/>
</dbReference>
<comment type="caution">
    <text evidence="5">The sequence shown here is derived from an EMBL/GenBank/DDBJ whole genome shotgun (WGS) entry which is preliminary data.</text>
</comment>
<reference evidence="6" key="1">
    <citation type="journal article" date="2019" name="Int. J. Syst. Evol. Microbiol.">
        <title>The Global Catalogue of Microorganisms (GCM) 10K type strain sequencing project: providing services to taxonomists for standard genome sequencing and annotation.</title>
        <authorList>
            <consortium name="The Broad Institute Genomics Platform"/>
            <consortium name="The Broad Institute Genome Sequencing Center for Infectious Disease"/>
            <person name="Wu L."/>
            <person name="Ma J."/>
        </authorList>
    </citation>
    <scope>NUCLEOTIDE SEQUENCE [LARGE SCALE GENOMIC DNA]</scope>
    <source>
        <strain evidence="6">JCM 31921</strain>
    </source>
</reference>
<organism evidence="5 6">
    <name type="scientific">Rurimicrobium arvi</name>
    <dbReference type="NCBI Taxonomy" id="2049916"/>
    <lineage>
        <taxon>Bacteria</taxon>
        <taxon>Pseudomonadati</taxon>
        <taxon>Bacteroidota</taxon>
        <taxon>Chitinophagia</taxon>
        <taxon>Chitinophagales</taxon>
        <taxon>Chitinophagaceae</taxon>
        <taxon>Rurimicrobium</taxon>
    </lineage>
</organism>
<dbReference type="InterPro" id="IPR036901">
    <property type="entry name" value="Asp/Orn_carbamoylTrfase_sf"/>
</dbReference>
<comment type="pathway">
    <text evidence="2">Amino-acid biosynthesis; L-arginine biosynthesis.</text>
</comment>
<dbReference type="RefSeq" id="WP_344825538.1">
    <property type="nucleotide sequence ID" value="NZ_BAABEZ010000022.1"/>
</dbReference>
<dbReference type="Gene3D" id="3.40.50.1370">
    <property type="entry name" value="Aspartate/ornithine carbamoyltransferase"/>
    <property type="match status" value="2"/>
</dbReference>
<evidence type="ECO:0000313" key="6">
    <source>
        <dbReference type="Proteomes" id="UP001501410"/>
    </source>
</evidence>
<accession>A0ABP8MSU9</accession>
<comment type="similarity">
    <text evidence="2">Belongs to the aspartate/ornithine carbamoyltransferase superfamily. SOTCase family.</text>
</comment>
<dbReference type="Proteomes" id="UP001501410">
    <property type="component" value="Unassembled WGS sequence"/>
</dbReference>
<dbReference type="SUPFAM" id="SSF53671">
    <property type="entry name" value="Aspartate/ornithine carbamoyltransferase"/>
    <property type="match status" value="1"/>
</dbReference>
<proteinExistence type="inferred from homology"/>
<feature type="binding site" evidence="2">
    <location>
        <position position="75"/>
    </location>
    <ligand>
        <name>carbamoyl phosphate</name>
        <dbReference type="ChEBI" id="CHEBI:58228"/>
        <note>ligand shared between two neighboring subunits</note>
    </ligand>
</feature>
<feature type="binding site" description="in other chain" evidence="2">
    <location>
        <begin position="275"/>
        <end position="276"/>
    </location>
    <ligand>
        <name>carbamoyl phosphate</name>
        <dbReference type="ChEBI" id="CHEBI:58228"/>
        <note>ligand shared between two neighboring subunits</note>
    </ligand>
</feature>
<keyword evidence="2" id="KW-0055">Arginine biosynthesis</keyword>
<keyword evidence="2" id="KW-0028">Amino-acid biosynthesis</keyword>
<dbReference type="HAMAP" id="MF_02235">
    <property type="entry name" value="SOTCase"/>
    <property type="match status" value="1"/>
</dbReference>
<feature type="binding site" description="in other chain" evidence="2">
    <location>
        <position position="303"/>
    </location>
    <ligand>
        <name>carbamoyl phosphate</name>
        <dbReference type="ChEBI" id="CHEBI:58228"/>
        <note>ligand shared between two neighboring subunits</note>
    </ligand>
</feature>
<feature type="binding site" evidence="2">
    <location>
        <position position="279"/>
    </location>
    <ligand>
        <name>N(2)-succinyl-L-ornithine</name>
        <dbReference type="ChEBI" id="CHEBI:58514"/>
    </ligand>
</feature>
<keyword evidence="6" id="KW-1185">Reference proteome</keyword>
<evidence type="ECO:0000256" key="2">
    <source>
        <dbReference type="HAMAP-Rule" id="MF_02235"/>
    </source>
</evidence>
<dbReference type="PRINTS" id="PR00100">
    <property type="entry name" value="AOTCASE"/>
</dbReference>
<feature type="binding site" description="in other chain" evidence="2">
    <location>
        <begin position="47"/>
        <end position="50"/>
    </location>
    <ligand>
        <name>carbamoyl phosphate</name>
        <dbReference type="ChEBI" id="CHEBI:58228"/>
        <note>ligand shared between two neighboring subunits</note>
    </ligand>
</feature>
<sequence length="318" mass="35282">MKHFIAAPDASEIDRLISSALYYKQSPRADKLLGEGKRIGMLFMNPSLRTRLSTQIAAQNLGMDAIVLNLDKDGWKMETGDGVVMNGSTVEHIKDAGPVLGSYFDIICVRSFPSLTDKEEDEKDTMIRSLIRHTGKPVISLESTTLHPLQSLADAISIREKSVPGRKPKVVLSWAPHIKPLPQCVPNSFAQWMNVLHRDVDFVITHPEGYELAPEYQGNATLVYDQQEALADADFVYVKNWSSYNDYGAMPAVQSDWQLRASSLAHAPAAHIMHCLPVRRNVELSDELLDSPRSIVPLQAANRVWAAQAVIASILKSL</sequence>
<evidence type="ECO:0000256" key="1">
    <source>
        <dbReference type="ARBA" id="ARBA00022679"/>
    </source>
</evidence>
<evidence type="ECO:0000313" key="5">
    <source>
        <dbReference type="EMBL" id="GAA4454847.1"/>
    </source>
</evidence>
<feature type="binding site" evidence="2">
    <location>
        <position position="142"/>
    </location>
    <ligand>
        <name>N(2)-succinyl-L-ornithine</name>
        <dbReference type="ChEBI" id="CHEBI:58514"/>
    </ligand>
</feature>
<feature type="domain" description="Aspartate/ornithine carbamoyltransferase Asp/Orn-binding" evidence="3">
    <location>
        <begin position="212"/>
        <end position="313"/>
    </location>
</feature>
<feature type="binding site" description="in other chain" evidence="2">
    <location>
        <begin position="147"/>
        <end position="150"/>
    </location>
    <ligand>
        <name>carbamoyl phosphate</name>
        <dbReference type="ChEBI" id="CHEBI:58228"/>
        <note>ligand shared between two neighboring subunits</note>
    </ligand>
</feature>
<dbReference type="PRINTS" id="PR00101">
    <property type="entry name" value="ATCASE"/>
</dbReference>
<dbReference type="InterPro" id="IPR006131">
    <property type="entry name" value="Asp_carbamoyltransf_Asp/Orn-bd"/>
</dbReference>
<feature type="binding site" evidence="2">
    <location>
        <position position="177"/>
    </location>
    <ligand>
        <name>N(2)-succinyl-L-ornithine</name>
        <dbReference type="ChEBI" id="CHEBI:58514"/>
    </ligand>
</feature>
<dbReference type="PANTHER" id="PTHR45753">
    <property type="entry name" value="ORNITHINE CARBAMOYLTRANSFERASE, MITOCHONDRIAL"/>
    <property type="match status" value="1"/>
</dbReference>
<comment type="subunit">
    <text evidence="2">Homotrimer.</text>
</comment>
<protein>
    <recommendedName>
        <fullName evidence="2">N-succinylornithine carbamoyltransferase</fullName>
        <ecNumber evidence="2">2.1.3.11</ecNumber>
    </recommendedName>
    <alternativeName>
        <fullName evidence="2">N-succinyl-L-ornithine transcarbamylase</fullName>
        <shortName evidence="2">SOTCase</shortName>
    </alternativeName>
</protein>
<gene>
    <name evidence="2" type="primary">argF'</name>
    <name evidence="5" type="ORF">GCM10023092_17480</name>
</gene>
<evidence type="ECO:0000259" key="4">
    <source>
        <dbReference type="Pfam" id="PF02729"/>
    </source>
</evidence>
<dbReference type="PANTHER" id="PTHR45753:SF3">
    <property type="entry name" value="ORNITHINE TRANSCARBAMYLASE, MITOCHONDRIAL"/>
    <property type="match status" value="1"/>
</dbReference>
<feature type="binding site" evidence="2">
    <location>
        <position position="239"/>
    </location>
    <ligand>
        <name>N(2)-succinyl-L-ornithine</name>
        <dbReference type="ChEBI" id="CHEBI:58514"/>
    </ligand>
</feature>
<evidence type="ECO:0000259" key="3">
    <source>
        <dbReference type="Pfam" id="PF00185"/>
    </source>
</evidence>
<feature type="binding site" description="in other chain" evidence="2">
    <location>
        <position position="110"/>
    </location>
    <ligand>
        <name>carbamoyl phosphate</name>
        <dbReference type="ChEBI" id="CHEBI:58228"/>
        <note>ligand shared between two neighboring subunits</note>
    </ligand>
</feature>
<dbReference type="InterPro" id="IPR043696">
    <property type="entry name" value="ArgF'-like"/>
</dbReference>
<dbReference type="Pfam" id="PF02729">
    <property type="entry name" value="OTCace_N"/>
    <property type="match status" value="1"/>
</dbReference>
<comment type="catalytic activity">
    <reaction evidence="2">
        <text>N(2)-succinyl-L-ornithine + carbamoyl phosphate = N(2)-succinyl-L-citrulline + phosphate + H(+)</text>
        <dbReference type="Rhea" id="RHEA:25884"/>
        <dbReference type="ChEBI" id="CHEBI:15378"/>
        <dbReference type="ChEBI" id="CHEBI:43474"/>
        <dbReference type="ChEBI" id="CHEBI:58228"/>
        <dbReference type="ChEBI" id="CHEBI:58514"/>
        <dbReference type="ChEBI" id="CHEBI:58862"/>
        <dbReference type="EC" id="2.1.3.11"/>
    </reaction>
</comment>
<dbReference type="EC" id="2.1.3.11" evidence="2"/>
<name>A0ABP8MSU9_9BACT</name>
<feature type="domain" description="Aspartate/ornithine carbamoyltransferase carbamoyl-P binding" evidence="4">
    <location>
        <begin position="2"/>
        <end position="160"/>
    </location>
</feature>
<dbReference type="InterPro" id="IPR006130">
    <property type="entry name" value="Asp/Orn_carbamoylTrfase"/>
</dbReference>
<comment type="function">
    <text evidence="2">Catalyzes the transfer of the carbamoyl group from carbamoyl phosphate to the delta-amino group of N(2)-succinyl-L-ornithine to produce N(2)-succinyl-L-citrulline. Is essential for arginine biosynthesis.</text>
</comment>
<keyword evidence="1 2" id="KW-0808">Transferase</keyword>